<dbReference type="GO" id="GO:0032259">
    <property type="term" value="P:methylation"/>
    <property type="evidence" value="ECO:0007669"/>
    <property type="project" value="UniProtKB-KW"/>
</dbReference>
<name>A0A0M2ZBS1_9MYCO</name>
<dbReference type="UniPathway" id="UPA00575"/>
<comment type="cofactor">
    <cofactor evidence="6">
        <name>FAD</name>
        <dbReference type="ChEBI" id="CHEBI:57692"/>
    </cofactor>
    <text evidence="6">Binds 4 FAD per tetramer. Each FAD binding site is formed by three monomers.</text>
</comment>
<evidence type="ECO:0000313" key="8">
    <source>
        <dbReference type="Proteomes" id="UP000192772"/>
    </source>
</evidence>
<keyword evidence="5 6" id="KW-0521">NADP</keyword>
<dbReference type="PANTHER" id="PTHR34934">
    <property type="entry name" value="FLAVIN-DEPENDENT THYMIDYLATE SYNTHASE"/>
    <property type="match status" value="1"/>
</dbReference>
<dbReference type="STRING" id="81858.BST23_04955"/>
<evidence type="ECO:0000256" key="6">
    <source>
        <dbReference type="HAMAP-Rule" id="MF_01408"/>
    </source>
</evidence>
<dbReference type="GO" id="GO:0004799">
    <property type="term" value="F:thymidylate synthase activity"/>
    <property type="evidence" value="ECO:0007669"/>
    <property type="project" value="TreeGrafter"/>
</dbReference>
<accession>A0A1A0Q7U1</accession>
<dbReference type="AlphaFoldDB" id="A0A0M2ZBS1"/>
<keyword evidence="2 6" id="KW-0285">Flavoprotein</keyword>
<evidence type="ECO:0000256" key="4">
    <source>
        <dbReference type="ARBA" id="ARBA00022827"/>
    </source>
</evidence>
<evidence type="ECO:0000256" key="2">
    <source>
        <dbReference type="ARBA" id="ARBA00022630"/>
    </source>
</evidence>
<dbReference type="GO" id="GO:0006231">
    <property type="term" value="P:dTMP biosynthetic process"/>
    <property type="evidence" value="ECO:0007669"/>
    <property type="project" value="UniProtKB-UniRule"/>
</dbReference>
<dbReference type="Gene3D" id="3.30.70.3180">
    <property type="match status" value="2"/>
</dbReference>
<evidence type="ECO:0000256" key="3">
    <source>
        <dbReference type="ARBA" id="ARBA00022727"/>
    </source>
</evidence>
<keyword evidence="3 6" id="KW-0545">Nucleotide biosynthesis</keyword>
<feature type="active site" description="Involved in ionization of N3 of dUMP, leading to its activation" evidence="6">
    <location>
        <position position="203"/>
    </location>
</feature>
<gene>
    <name evidence="6 7" type="primary">thyX</name>
    <name evidence="7" type="ORF">BST23_04955</name>
</gene>
<feature type="binding site" evidence="6">
    <location>
        <begin position="95"/>
        <end position="97"/>
    </location>
    <ligand>
        <name>FAD</name>
        <dbReference type="ChEBI" id="CHEBI:57692"/>
        <note>ligand shared between neighboring subunits</note>
    </ligand>
</feature>
<evidence type="ECO:0000256" key="1">
    <source>
        <dbReference type="ARBA" id="ARBA00022603"/>
    </source>
</evidence>
<dbReference type="Pfam" id="PF02511">
    <property type="entry name" value="Thy1"/>
    <property type="match status" value="1"/>
</dbReference>
<feature type="binding site" evidence="6">
    <location>
        <position position="198"/>
    </location>
    <ligand>
        <name>FAD</name>
        <dbReference type="ChEBI" id="CHEBI:57692"/>
        <note>ligand shared between neighboring subunits</note>
    </ligand>
</feature>
<comment type="pathway">
    <text evidence="6">Pyrimidine metabolism; dTTP biosynthesis.</text>
</comment>
<feature type="binding site" evidence="6">
    <location>
        <position position="203"/>
    </location>
    <ligand>
        <name>dUMP</name>
        <dbReference type="ChEBI" id="CHEBI:246422"/>
        <note>ligand shared between dimeric partners</note>
    </ligand>
</feature>
<feature type="binding site" evidence="6">
    <location>
        <begin position="192"/>
        <end position="194"/>
    </location>
    <ligand>
        <name>FAD</name>
        <dbReference type="ChEBI" id="CHEBI:57692"/>
        <note>ligand shared between neighboring subunits</note>
    </ligand>
</feature>
<comment type="similarity">
    <text evidence="6">Belongs to the thymidylate synthase ThyX family.</text>
</comment>
<dbReference type="SUPFAM" id="SSF69796">
    <property type="entry name" value="Thymidylate synthase-complementing protein Thy1"/>
    <property type="match status" value="1"/>
</dbReference>
<organism evidence="7 8">
    <name type="scientific">Mycolicibacterium elephantis</name>
    <dbReference type="NCBI Taxonomy" id="81858"/>
    <lineage>
        <taxon>Bacteria</taxon>
        <taxon>Bacillati</taxon>
        <taxon>Actinomycetota</taxon>
        <taxon>Actinomycetes</taxon>
        <taxon>Mycobacteriales</taxon>
        <taxon>Mycobacteriaceae</taxon>
        <taxon>Mycolicibacterium</taxon>
    </lineage>
</organism>
<protein>
    <recommendedName>
        <fullName evidence="6">Flavin-dependent thymidylate synthase</fullName>
        <shortName evidence="6">FDTS</shortName>
        <ecNumber evidence="6">2.1.1.148</ecNumber>
    </recommendedName>
    <alternativeName>
        <fullName evidence="6">FAD-dependent thymidylate synthase</fullName>
    </alternativeName>
    <alternativeName>
        <fullName evidence="6">Thymidylate synthase ThyX</fullName>
        <shortName evidence="6">TS</shortName>
        <shortName evidence="6">TSase</shortName>
    </alternativeName>
</protein>
<reference evidence="7 8" key="1">
    <citation type="submission" date="2017-02" db="EMBL/GenBank/DDBJ databases">
        <title>The new phylogeny of genus Mycobacterium.</title>
        <authorList>
            <person name="Tortoli E."/>
            <person name="Trovato A."/>
            <person name="Cirillo D.M."/>
        </authorList>
    </citation>
    <scope>NUCLEOTIDE SEQUENCE [LARGE SCALE GENOMIC DNA]</scope>
    <source>
        <strain evidence="7 8">FI-09383</strain>
    </source>
</reference>
<dbReference type="PANTHER" id="PTHR34934:SF1">
    <property type="entry name" value="FLAVIN-DEPENDENT THYMIDYLATE SYNTHASE"/>
    <property type="match status" value="1"/>
</dbReference>
<feature type="binding site" evidence="6">
    <location>
        <begin position="92"/>
        <end position="95"/>
    </location>
    <ligand>
        <name>dUMP</name>
        <dbReference type="ChEBI" id="CHEBI:246422"/>
        <note>ligand shared between dimeric partners</note>
    </ligand>
</feature>
<comment type="caution">
    <text evidence="7">The sequence shown here is derived from an EMBL/GenBank/DDBJ whole genome shotgun (WGS) entry which is preliminary data.</text>
</comment>
<dbReference type="Gene3D" id="6.10.140.450">
    <property type="match status" value="1"/>
</dbReference>
<feature type="binding site" evidence="6">
    <location>
        <position position="103"/>
    </location>
    <ligand>
        <name>FAD</name>
        <dbReference type="ChEBI" id="CHEBI:57692"/>
        <note>ligand shared between neighboring subunits</note>
    </ligand>
</feature>
<dbReference type="PROSITE" id="PS51331">
    <property type="entry name" value="THYX"/>
    <property type="match status" value="1"/>
</dbReference>
<keyword evidence="4 6" id="KW-0274">FAD</keyword>
<comment type="subunit">
    <text evidence="6">Homotetramer.</text>
</comment>
<keyword evidence="1 6" id="KW-0489">Methyltransferase</keyword>
<dbReference type="InterPro" id="IPR003669">
    <property type="entry name" value="Thymidylate_synthase_ThyX"/>
</dbReference>
<dbReference type="Proteomes" id="UP000192772">
    <property type="component" value="Unassembled WGS sequence"/>
</dbReference>
<dbReference type="InterPro" id="IPR036098">
    <property type="entry name" value="Thymidylate_synthase_ThyX_sf"/>
</dbReference>
<dbReference type="GO" id="GO:0050660">
    <property type="term" value="F:flavin adenine dinucleotide binding"/>
    <property type="evidence" value="ECO:0007669"/>
    <property type="project" value="UniProtKB-UniRule"/>
</dbReference>
<sequence length="254" mass="28189">MAETTPLRVQLIAKTEFLAPPDVPWSTDAEGGPALVEFAGRACYQSWSKPNPRTATNAAYVRHIIDVGHFSVLEHASVSFYITGISRSCTHELTRHRHFSYSQLSQRYVPEHDSQVVVPPGMEDDPELLEIFTAAADASRAAYVELLTRLEEKFKGEHPGENLGALRRKQARQAARAVLPNATETRIVVTGNYRAWRHFIAVRASEHADVEIRRLAVECLRQLIDVAPQVFADFEITTLADGSEVATSPLATEA</sequence>
<feature type="binding site" evidence="6">
    <location>
        <position position="71"/>
    </location>
    <ligand>
        <name>FAD</name>
        <dbReference type="ChEBI" id="CHEBI:57692"/>
        <note>ligand shared between neighboring subunits</note>
    </ligand>
</feature>
<dbReference type="GO" id="GO:0050797">
    <property type="term" value="F:thymidylate synthase (FAD) activity"/>
    <property type="evidence" value="ECO:0007669"/>
    <property type="project" value="UniProtKB-UniRule"/>
</dbReference>
<comment type="function">
    <text evidence="6">Catalyzes the reductive methylation of 2'-deoxyuridine-5'-monophosphate (dUMP) to 2'-deoxythymidine-5'-monophosphate (dTMP) while utilizing 5,10-methylenetetrahydrofolate (mTHF) as the methyl donor, and NADPH and FADH(2) as the reductant.</text>
</comment>
<keyword evidence="6" id="KW-0808">Transferase</keyword>
<dbReference type="NCBIfam" id="TIGR02170">
    <property type="entry name" value="thyX"/>
    <property type="match status" value="1"/>
</dbReference>
<feature type="binding site" description="in other chain" evidence="6">
    <location>
        <position position="176"/>
    </location>
    <ligand>
        <name>dUMP</name>
        <dbReference type="ChEBI" id="CHEBI:246422"/>
        <note>ligand shared between dimeric partners</note>
    </ligand>
</feature>
<dbReference type="GO" id="GO:0070402">
    <property type="term" value="F:NADPH binding"/>
    <property type="evidence" value="ECO:0007669"/>
    <property type="project" value="TreeGrafter"/>
</dbReference>
<dbReference type="RefSeq" id="WP_046753657.1">
    <property type="nucleotide sequence ID" value="NZ_LBNO01000081.1"/>
</dbReference>
<evidence type="ECO:0000256" key="5">
    <source>
        <dbReference type="ARBA" id="ARBA00022857"/>
    </source>
</evidence>
<dbReference type="EC" id="2.1.1.148" evidence="6"/>
<dbReference type="OrthoDB" id="9780625at2"/>
<dbReference type="CDD" id="cd20175">
    <property type="entry name" value="ThyX"/>
    <property type="match status" value="1"/>
</dbReference>
<proteinExistence type="inferred from homology"/>
<feature type="binding site" description="in other chain" evidence="6">
    <location>
        <begin position="103"/>
        <end position="107"/>
    </location>
    <ligand>
        <name>dUMP</name>
        <dbReference type="ChEBI" id="CHEBI:246422"/>
        <note>ligand shared between dimeric partners</note>
    </ligand>
</feature>
<dbReference type="HAMAP" id="MF_01408">
    <property type="entry name" value="ThyX"/>
    <property type="match status" value="1"/>
</dbReference>
<dbReference type="GO" id="GO:0006235">
    <property type="term" value="P:dTTP biosynthetic process"/>
    <property type="evidence" value="ECO:0007669"/>
    <property type="project" value="UniProtKB-UniRule"/>
</dbReference>
<comment type="catalytic activity">
    <reaction evidence="6">
        <text>dUMP + (6R)-5,10-methylene-5,6,7,8-tetrahydrofolate + NADPH + H(+) = dTMP + (6S)-5,6,7,8-tetrahydrofolate + NADP(+)</text>
        <dbReference type="Rhea" id="RHEA:29043"/>
        <dbReference type="ChEBI" id="CHEBI:15378"/>
        <dbReference type="ChEBI" id="CHEBI:15636"/>
        <dbReference type="ChEBI" id="CHEBI:57453"/>
        <dbReference type="ChEBI" id="CHEBI:57783"/>
        <dbReference type="ChEBI" id="CHEBI:58349"/>
        <dbReference type="ChEBI" id="CHEBI:63528"/>
        <dbReference type="ChEBI" id="CHEBI:246422"/>
        <dbReference type="EC" id="2.1.1.148"/>
    </reaction>
</comment>
<dbReference type="EMBL" id="MVHP01000003">
    <property type="protein sequence ID" value="ORA68425.1"/>
    <property type="molecule type" value="Genomic_DNA"/>
</dbReference>
<accession>A0A0M2ZBS1</accession>
<evidence type="ECO:0000313" key="7">
    <source>
        <dbReference type="EMBL" id="ORA68425.1"/>
    </source>
</evidence>